<keyword evidence="6" id="KW-0677">Repeat</keyword>
<feature type="compositionally biased region" description="Acidic residues" evidence="11">
    <location>
        <begin position="272"/>
        <end position="283"/>
    </location>
</feature>
<evidence type="ECO:0000256" key="1">
    <source>
        <dbReference type="ARBA" id="ARBA00004496"/>
    </source>
</evidence>
<dbReference type="Ensembl" id="ENSSSCT00065007774.1">
    <property type="protein sequence ID" value="ENSSSCP00065003300.1"/>
    <property type="gene ID" value="ENSSSCG00065005751.1"/>
</dbReference>
<dbReference type="Pfam" id="PF08232">
    <property type="entry name" value="Striatin"/>
    <property type="match status" value="1"/>
</dbReference>
<name>A0A8D1XBM6_PIG</name>
<dbReference type="PROSITE" id="PS50294">
    <property type="entry name" value="WD_REPEATS_REGION"/>
    <property type="match status" value="1"/>
</dbReference>
<feature type="compositionally biased region" description="Basic and acidic residues" evidence="11">
    <location>
        <begin position="332"/>
        <end position="345"/>
    </location>
</feature>
<dbReference type="InterPro" id="IPR019775">
    <property type="entry name" value="WD40_repeat_CS"/>
</dbReference>
<dbReference type="PROSITE" id="PS50082">
    <property type="entry name" value="WD_REPEATS_2"/>
    <property type="match status" value="2"/>
</dbReference>
<dbReference type="FunFam" id="1.20.5.300:FF:000001">
    <property type="entry name" value="striatin isoform X1"/>
    <property type="match status" value="1"/>
</dbReference>
<feature type="region of interest" description="Disordered" evidence="11">
    <location>
        <begin position="212"/>
        <end position="233"/>
    </location>
</feature>
<evidence type="ECO:0000256" key="3">
    <source>
        <dbReference type="ARBA" id="ARBA00022490"/>
    </source>
</evidence>
<comment type="subcellular location">
    <subcellularLocation>
        <location evidence="1">Cytoplasm</location>
    </subcellularLocation>
</comment>
<evidence type="ECO:0000256" key="8">
    <source>
        <dbReference type="ARBA" id="ARBA00023054"/>
    </source>
</evidence>
<dbReference type="Gene3D" id="2.130.10.10">
    <property type="entry name" value="YVTN repeat-like/Quinoprotein amine dehydrogenase"/>
    <property type="match status" value="1"/>
</dbReference>
<dbReference type="Ensembl" id="ENSSSCT00050012114.1">
    <property type="protein sequence ID" value="ENSSSCP00050005085.1"/>
    <property type="gene ID" value="ENSSSCG00050008933.1"/>
</dbReference>
<keyword evidence="4" id="KW-0597">Phosphoprotein</keyword>
<organism evidence="13 14">
    <name type="scientific">Sus scrofa</name>
    <name type="common">Pig</name>
    <dbReference type="NCBI Taxonomy" id="9823"/>
    <lineage>
        <taxon>Eukaryota</taxon>
        <taxon>Metazoa</taxon>
        <taxon>Chordata</taxon>
        <taxon>Craniata</taxon>
        <taxon>Vertebrata</taxon>
        <taxon>Euteleostomi</taxon>
        <taxon>Mammalia</taxon>
        <taxon>Eutheria</taxon>
        <taxon>Laurasiatheria</taxon>
        <taxon>Artiodactyla</taxon>
        <taxon>Suina</taxon>
        <taxon>Suidae</taxon>
        <taxon>Sus</taxon>
    </lineage>
</organism>
<dbReference type="InterPro" id="IPR051488">
    <property type="entry name" value="WD_repeat_striatin"/>
</dbReference>
<dbReference type="PANTHER" id="PTHR15653">
    <property type="entry name" value="STRIATIN"/>
    <property type="match status" value="1"/>
</dbReference>
<feature type="compositionally biased region" description="Pro residues" evidence="11">
    <location>
        <begin position="370"/>
        <end position="380"/>
    </location>
</feature>
<accession>A0A8D1XBM6</accession>
<feature type="compositionally biased region" description="Gly residues" evidence="11">
    <location>
        <begin position="45"/>
        <end position="54"/>
    </location>
</feature>
<keyword evidence="8 10" id="KW-0175">Coiled coil</keyword>
<feature type="domain" description="Striatin N-terminal" evidence="12">
    <location>
        <begin position="64"/>
        <end position="192"/>
    </location>
</feature>
<evidence type="ECO:0000256" key="11">
    <source>
        <dbReference type="SAM" id="MobiDB-lite"/>
    </source>
</evidence>
<dbReference type="FunFam" id="2.130.10.10:FF:000756">
    <property type="entry name" value="striatin-4 isoform X2"/>
    <property type="match status" value="1"/>
</dbReference>
<evidence type="ECO:0000256" key="10">
    <source>
        <dbReference type="SAM" id="Coils"/>
    </source>
</evidence>
<dbReference type="PROSITE" id="PS00678">
    <property type="entry name" value="WD_REPEATS_1"/>
    <property type="match status" value="1"/>
</dbReference>
<dbReference type="Proteomes" id="UP000694725">
    <property type="component" value="Unplaced"/>
</dbReference>
<dbReference type="GO" id="GO:0005737">
    <property type="term" value="C:cytoplasm"/>
    <property type="evidence" value="ECO:0007669"/>
    <property type="project" value="UniProtKB-SubCell"/>
</dbReference>
<dbReference type="Proteomes" id="UP000694571">
    <property type="component" value="Unplaced"/>
</dbReference>
<comment type="similarity">
    <text evidence="2">Belongs to the WD repeat striatin family.</text>
</comment>
<feature type="repeat" description="WD" evidence="9">
    <location>
        <begin position="441"/>
        <end position="482"/>
    </location>
</feature>
<dbReference type="AlphaFoldDB" id="A0A8D1XBM6"/>
<evidence type="ECO:0000256" key="7">
    <source>
        <dbReference type="ARBA" id="ARBA00022860"/>
    </source>
</evidence>
<evidence type="ECO:0000256" key="4">
    <source>
        <dbReference type="ARBA" id="ARBA00022553"/>
    </source>
</evidence>
<dbReference type="GO" id="GO:0005516">
    <property type="term" value="F:calmodulin binding"/>
    <property type="evidence" value="ECO:0007669"/>
    <property type="project" value="UniProtKB-KW"/>
</dbReference>
<dbReference type="InterPro" id="IPR013258">
    <property type="entry name" value="Striatin_N"/>
</dbReference>
<evidence type="ECO:0000256" key="2">
    <source>
        <dbReference type="ARBA" id="ARBA00009616"/>
    </source>
</evidence>
<evidence type="ECO:0000256" key="5">
    <source>
        <dbReference type="ARBA" id="ARBA00022574"/>
    </source>
</evidence>
<dbReference type="InterPro" id="IPR015943">
    <property type="entry name" value="WD40/YVTN_repeat-like_dom_sf"/>
</dbReference>
<feature type="region of interest" description="Disordered" evidence="11">
    <location>
        <begin position="363"/>
        <end position="385"/>
    </location>
</feature>
<dbReference type="InterPro" id="IPR001680">
    <property type="entry name" value="WD40_rpt"/>
</dbReference>
<evidence type="ECO:0000313" key="14">
    <source>
        <dbReference type="Proteomes" id="UP000694725"/>
    </source>
</evidence>
<feature type="region of interest" description="Disordered" evidence="11">
    <location>
        <begin position="272"/>
        <end position="345"/>
    </location>
</feature>
<sequence>MMEERAAAAAAAAASSSRPLGSGAGPGPTGAAPVSAPAPGPGPAAKGGGGGGSPGPTAGPEPLSLPGILHFIQHEWARFEAEKARWEAERAELQAQVAFLQGERKGQENLKTDLVRRIKMLEYALKQERAKYHKLKFGTDLNQGEKKPELSEQVSNGPVESVTLENSPLVWKEGRQLLRQYLEEVGYTDTILDMRSKRVRSLLGRSLELNGAVEPSEGGLRTTPGPGGLSGGESLLVKQIEEQIKRNAAGKDGKERLGGSVLEQIPFLQNCEDEDSDEDDELDSVQHKKQRVKLPSKALVPEMEDEDEEDDSEDAINEFDFLGSGEDGEGSPDPRRCAGEGTHHELESRRVKLQGILADLRDVDGLPPKVTGPPPGTPQPRPHEGSFGFSSDVFIMDTIGGGEVSLGDLADLTVTNDNDLSCDLSDSKDAFKKTWNPKFTLRSHYDGIRSLAFHHSQSALLTASEDGTLKLWNLQKAVTAKKNAALDVEPIHAFRAHRGPVLAVAMGSSSEHCYSGGADARIHSWKIPDLNMDPYDGYGEDSSSHCLPSPHPAAAAGGLMLWELGRERQGSGSGRGWDKGLQHVTEDGLDEAGVVAVGEGCAEMLIGVELRGRGPAQAKAWGGWQHWMLSPVCMPEQRSQRGEGRAGETGDVAWARRQGVCPLSWGTSKIKWASDPTVASVRWLCPRPLTPLSRAL</sequence>
<evidence type="ECO:0000259" key="12">
    <source>
        <dbReference type="Pfam" id="PF08232"/>
    </source>
</evidence>
<reference evidence="13" key="1">
    <citation type="submission" date="2025-05" db="UniProtKB">
        <authorList>
            <consortium name="Ensembl"/>
        </authorList>
    </citation>
    <scope>IDENTIFICATION</scope>
</reference>
<dbReference type="PANTHER" id="PTHR15653:SF1">
    <property type="entry name" value="STRIATIN-4"/>
    <property type="match status" value="1"/>
</dbReference>
<feature type="compositionally biased region" description="Low complexity" evidence="11">
    <location>
        <begin position="7"/>
        <end position="21"/>
    </location>
</feature>
<evidence type="ECO:0000256" key="9">
    <source>
        <dbReference type="PROSITE-ProRule" id="PRU00221"/>
    </source>
</evidence>
<dbReference type="SMART" id="SM00320">
    <property type="entry name" value="WD40"/>
    <property type="match status" value="2"/>
</dbReference>
<gene>
    <name evidence="13" type="primary">STRN4</name>
</gene>
<dbReference type="Gene3D" id="1.20.5.300">
    <property type="match status" value="1"/>
</dbReference>
<feature type="region of interest" description="Disordered" evidence="11">
    <location>
        <begin position="1"/>
        <end position="65"/>
    </location>
</feature>
<dbReference type="InterPro" id="IPR036322">
    <property type="entry name" value="WD40_repeat_dom_sf"/>
</dbReference>
<dbReference type="SUPFAM" id="SSF50978">
    <property type="entry name" value="WD40 repeat-like"/>
    <property type="match status" value="1"/>
</dbReference>
<proteinExistence type="inferred from homology"/>
<dbReference type="Pfam" id="PF00400">
    <property type="entry name" value="WD40"/>
    <property type="match status" value="2"/>
</dbReference>
<feature type="repeat" description="WD" evidence="9">
    <location>
        <begin position="494"/>
        <end position="527"/>
    </location>
</feature>
<keyword evidence="7" id="KW-0112">Calmodulin-binding</keyword>
<protein>
    <submittedName>
        <fullName evidence="13">Striatin 4</fullName>
    </submittedName>
</protein>
<evidence type="ECO:0000313" key="13">
    <source>
        <dbReference type="Ensembl" id="ENSSSCP00065003300.1"/>
    </source>
</evidence>
<feature type="coiled-coil region" evidence="10">
    <location>
        <begin position="76"/>
        <end position="110"/>
    </location>
</feature>
<evidence type="ECO:0000256" key="6">
    <source>
        <dbReference type="ARBA" id="ARBA00022737"/>
    </source>
</evidence>
<keyword evidence="3" id="KW-0963">Cytoplasm</keyword>
<keyword evidence="5 9" id="KW-0853">WD repeat</keyword>
<feature type="compositionally biased region" description="Acidic residues" evidence="11">
    <location>
        <begin position="302"/>
        <end position="317"/>
    </location>
</feature>